<evidence type="ECO:0008006" key="3">
    <source>
        <dbReference type="Google" id="ProtNLM"/>
    </source>
</evidence>
<dbReference type="InterPro" id="IPR001574">
    <property type="entry name" value="Ribosome_inactivat_prot"/>
</dbReference>
<dbReference type="SUPFAM" id="SSF56371">
    <property type="entry name" value="Ribosome inactivating proteins (RIP)"/>
    <property type="match status" value="1"/>
</dbReference>
<evidence type="ECO:0000313" key="1">
    <source>
        <dbReference type="EMBL" id="PWA85676.1"/>
    </source>
</evidence>
<proteinExistence type="predicted"/>
<accession>A0A2U1PIT9</accession>
<name>A0A2U1PIT9_ARTAN</name>
<dbReference type="GO" id="GO:0017148">
    <property type="term" value="P:negative regulation of translation"/>
    <property type="evidence" value="ECO:0007669"/>
    <property type="project" value="InterPro"/>
</dbReference>
<dbReference type="AlphaFoldDB" id="A0A2U1PIT9"/>
<gene>
    <name evidence="1" type="ORF">CTI12_AA145830</name>
</gene>
<organism evidence="1 2">
    <name type="scientific">Artemisia annua</name>
    <name type="common">Sweet wormwood</name>
    <dbReference type="NCBI Taxonomy" id="35608"/>
    <lineage>
        <taxon>Eukaryota</taxon>
        <taxon>Viridiplantae</taxon>
        <taxon>Streptophyta</taxon>
        <taxon>Embryophyta</taxon>
        <taxon>Tracheophyta</taxon>
        <taxon>Spermatophyta</taxon>
        <taxon>Magnoliopsida</taxon>
        <taxon>eudicotyledons</taxon>
        <taxon>Gunneridae</taxon>
        <taxon>Pentapetalae</taxon>
        <taxon>asterids</taxon>
        <taxon>campanulids</taxon>
        <taxon>Asterales</taxon>
        <taxon>Asteraceae</taxon>
        <taxon>Asteroideae</taxon>
        <taxon>Anthemideae</taxon>
        <taxon>Artemisiinae</taxon>
        <taxon>Artemisia</taxon>
    </lineage>
</organism>
<sequence>MSDAPPLEPPILEPAVPLLPFVTLANDSKVMTFKFKTVSEYLRSIYTLRKEFNNRFGRDLIIRFESEQLRFENGIENGAVYLHIERKNLYCMRFNVDAHNLDNPWLLGEGTTLRIRESYSGTVKVGFTRLQEAINEIVGRFRPPAFLLRKTDAWRDTVADALYCIFVMVIEAVRFNWLLHDFCFLIRDQVNCRGLTGEEWNLINSWGTISELCLQNLEWGTTVIWAPLTAAMIVNATTNPRFARHCIAVPNIKMPPEGMPARLSVGL</sequence>
<dbReference type="InterPro" id="IPR036041">
    <property type="entry name" value="Ribosome-inact_prot_sf"/>
</dbReference>
<reference evidence="1 2" key="1">
    <citation type="journal article" date="2018" name="Mol. Plant">
        <title>The genome of Artemisia annua provides insight into the evolution of Asteraceae family and artemisinin biosynthesis.</title>
        <authorList>
            <person name="Shen Q."/>
            <person name="Zhang L."/>
            <person name="Liao Z."/>
            <person name="Wang S."/>
            <person name="Yan T."/>
            <person name="Shi P."/>
            <person name="Liu M."/>
            <person name="Fu X."/>
            <person name="Pan Q."/>
            <person name="Wang Y."/>
            <person name="Lv Z."/>
            <person name="Lu X."/>
            <person name="Zhang F."/>
            <person name="Jiang W."/>
            <person name="Ma Y."/>
            <person name="Chen M."/>
            <person name="Hao X."/>
            <person name="Li L."/>
            <person name="Tang Y."/>
            <person name="Lv G."/>
            <person name="Zhou Y."/>
            <person name="Sun X."/>
            <person name="Brodelius P.E."/>
            <person name="Rose J.K.C."/>
            <person name="Tang K."/>
        </authorList>
    </citation>
    <scope>NUCLEOTIDE SEQUENCE [LARGE SCALE GENOMIC DNA]</scope>
    <source>
        <strain evidence="2">cv. Huhao1</strain>
        <tissue evidence="1">Leaf</tissue>
    </source>
</reference>
<evidence type="ECO:0000313" key="2">
    <source>
        <dbReference type="Proteomes" id="UP000245207"/>
    </source>
</evidence>
<keyword evidence="2" id="KW-1185">Reference proteome</keyword>
<dbReference type="EMBL" id="PKPP01001100">
    <property type="protein sequence ID" value="PWA85676.1"/>
    <property type="molecule type" value="Genomic_DNA"/>
</dbReference>
<dbReference type="GO" id="GO:0030598">
    <property type="term" value="F:rRNA N-glycosylase activity"/>
    <property type="evidence" value="ECO:0007669"/>
    <property type="project" value="InterPro"/>
</dbReference>
<comment type="caution">
    <text evidence="1">The sequence shown here is derived from an EMBL/GenBank/DDBJ whole genome shotgun (WGS) entry which is preliminary data.</text>
</comment>
<protein>
    <recommendedName>
        <fullName evidence="3">rRNA N-glycosidase</fullName>
    </recommendedName>
</protein>
<dbReference type="Proteomes" id="UP000245207">
    <property type="component" value="Unassembled WGS sequence"/>
</dbReference>
<dbReference type="Pfam" id="PF00161">
    <property type="entry name" value="RIP"/>
    <property type="match status" value="1"/>
</dbReference>